<evidence type="ECO:0000313" key="5">
    <source>
        <dbReference type="EMBL" id="MFC0406695.1"/>
    </source>
</evidence>
<keyword evidence="6" id="KW-1185">Reference proteome</keyword>
<dbReference type="PANTHER" id="PTHR30290:SF38">
    <property type="entry name" value="D,D-DIPEPTIDE-BINDING PERIPLASMIC PROTEIN DDPA-RELATED"/>
    <property type="match status" value="1"/>
</dbReference>
<proteinExistence type="inferred from homology"/>
<dbReference type="PANTHER" id="PTHR30290">
    <property type="entry name" value="PERIPLASMIC BINDING COMPONENT OF ABC TRANSPORTER"/>
    <property type="match status" value="1"/>
</dbReference>
<dbReference type="CDD" id="cd08515">
    <property type="entry name" value="PBP2_NikA_DppA_OppA_like_10"/>
    <property type="match status" value="1"/>
</dbReference>
<reference evidence="5 6" key="1">
    <citation type="submission" date="2024-09" db="EMBL/GenBank/DDBJ databases">
        <authorList>
            <person name="Sun Q."/>
            <person name="Mori K."/>
        </authorList>
    </citation>
    <scope>NUCLEOTIDE SEQUENCE [LARGE SCALE GENOMIC DNA]</scope>
    <source>
        <strain evidence="5 6">TBRC 5777</strain>
    </source>
</reference>
<dbReference type="PIRSF" id="PIRSF002741">
    <property type="entry name" value="MppA"/>
    <property type="match status" value="1"/>
</dbReference>
<dbReference type="PROSITE" id="PS51318">
    <property type="entry name" value="TAT"/>
    <property type="match status" value="1"/>
</dbReference>
<accession>A0ABV6JLU1</accession>
<dbReference type="Proteomes" id="UP001589865">
    <property type="component" value="Unassembled WGS sequence"/>
</dbReference>
<dbReference type="Gene3D" id="3.40.190.10">
    <property type="entry name" value="Periplasmic binding protein-like II"/>
    <property type="match status" value="1"/>
</dbReference>
<dbReference type="InterPro" id="IPR030678">
    <property type="entry name" value="Peptide/Ni-bd"/>
</dbReference>
<dbReference type="Gene3D" id="3.90.76.10">
    <property type="entry name" value="Dipeptide-binding Protein, Domain 1"/>
    <property type="match status" value="1"/>
</dbReference>
<organism evidence="5 6">
    <name type="scientific">Roseomonas elaeocarpi</name>
    <dbReference type="NCBI Taxonomy" id="907779"/>
    <lineage>
        <taxon>Bacteria</taxon>
        <taxon>Pseudomonadati</taxon>
        <taxon>Pseudomonadota</taxon>
        <taxon>Alphaproteobacteria</taxon>
        <taxon>Acetobacterales</taxon>
        <taxon>Roseomonadaceae</taxon>
        <taxon>Roseomonas</taxon>
    </lineage>
</organism>
<keyword evidence="3" id="KW-0732">Signal</keyword>
<evidence type="ECO:0000256" key="3">
    <source>
        <dbReference type="ARBA" id="ARBA00022729"/>
    </source>
</evidence>
<evidence type="ECO:0000313" key="6">
    <source>
        <dbReference type="Proteomes" id="UP001589865"/>
    </source>
</evidence>
<gene>
    <name evidence="5" type="ORF">ACFFGY_00445</name>
</gene>
<dbReference type="Gene3D" id="3.10.105.10">
    <property type="entry name" value="Dipeptide-binding Protein, Domain 3"/>
    <property type="match status" value="1"/>
</dbReference>
<evidence type="ECO:0000256" key="1">
    <source>
        <dbReference type="ARBA" id="ARBA00004418"/>
    </source>
</evidence>
<comment type="caution">
    <text evidence="5">The sequence shown here is derived from an EMBL/GenBank/DDBJ whole genome shotgun (WGS) entry which is preliminary data.</text>
</comment>
<evidence type="ECO:0000259" key="4">
    <source>
        <dbReference type="Pfam" id="PF00496"/>
    </source>
</evidence>
<dbReference type="RefSeq" id="WP_377042370.1">
    <property type="nucleotide sequence ID" value="NZ_JBHLUN010000001.1"/>
</dbReference>
<feature type="domain" description="Solute-binding protein family 5" evidence="4">
    <location>
        <begin position="81"/>
        <end position="462"/>
    </location>
</feature>
<dbReference type="Pfam" id="PF00496">
    <property type="entry name" value="SBP_bac_5"/>
    <property type="match status" value="1"/>
</dbReference>
<comment type="subcellular location">
    <subcellularLocation>
        <location evidence="1">Periplasm</location>
    </subcellularLocation>
</comment>
<dbReference type="InterPro" id="IPR039424">
    <property type="entry name" value="SBP_5"/>
</dbReference>
<name>A0ABV6JLU1_9PROT</name>
<dbReference type="InterPro" id="IPR006311">
    <property type="entry name" value="TAT_signal"/>
</dbReference>
<evidence type="ECO:0000256" key="2">
    <source>
        <dbReference type="ARBA" id="ARBA00005695"/>
    </source>
</evidence>
<dbReference type="SUPFAM" id="SSF53850">
    <property type="entry name" value="Periplasmic binding protein-like II"/>
    <property type="match status" value="1"/>
</dbReference>
<protein>
    <submittedName>
        <fullName evidence="5">ABC transporter substrate-binding protein</fullName>
    </submittedName>
</protein>
<dbReference type="EMBL" id="JBHLUN010000001">
    <property type="protein sequence ID" value="MFC0406695.1"/>
    <property type="molecule type" value="Genomic_DNA"/>
</dbReference>
<sequence>MTASRRSLLLGTGGVLGAAALPRFAVAQADTRPSITIAVQKISNSNTLEVLREQSNVGERVFFSSLWEGLIGRDWLGGLKTVPLLATEWKRLDDSTVELKLRPGVRFHNGDEMTAEDVAFSFGSERMFGDTPATAQGRTIPVRGDSIPTRAGRELPAEIPAVARRSWPALERVEVVDKYTVRFRNASPDVTMEGRLARYGSEIISRRAYSEAPTWFDWARKPVTTGPYKVVEFRPDQSLTLVAHDDYWGGRPPIRQIRFLEVPEVPARINALRSGEVQFACDIPPDQISSIEGDTKYEVQGGTILNHRISCYDKTNPVLRDARVRRAFTHAIDRQAIVDSLWSGRTAVPKGLQWDYYGDMFVSDWSVPKYDPAEAQRLLKEAGYKGEAIPYRLLNNYYTNQTPTAQVLVEMWNQIGLNVQIEMKENWTQILDRNGTRGIWDWSASAPFNDPVSCIVNQFGPNGQVQQVGAWTNEKSNRMAAVLETGTDRAERKKAFARMLEICEREDPAYTVLHQNATFTAKRKDIRWKAAPAFAMEFRANNWVA</sequence>
<dbReference type="InterPro" id="IPR000914">
    <property type="entry name" value="SBP_5_dom"/>
</dbReference>
<comment type="similarity">
    <text evidence="2">Belongs to the bacterial solute-binding protein 5 family.</text>
</comment>